<evidence type="ECO:0000256" key="1">
    <source>
        <dbReference type="ARBA" id="ARBA00004651"/>
    </source>
</evidence>
<dbReference type="GO" id="GO:0098797">
    <property type="term" value="C:plasma membrane protein complex"/>
    <property type="evidence" value="ECO:0007669"/>
    <property type="project" value="TreeGrafter"/>
</dbReference>
<dbReference type="EMBL" id="NVUK01000001">
    <property type="protein sequence ID" value="PCI78761.1"/>
    <property type="molecule type" value="Genomic_DNA"/>
</dbReference>
<feature type="transmembrane region" description="Helical" evidence="7">
    <location>
        <begin position="490"/>
        <end position="511"/>
    </location>
</feature>
<keyword evidence="5 7" id="KW-1133">Transmembrane helix</keyword>
<evidence type="ECO:0000256" key="5">
    <source>
        <dbReference type="ARBA" id="ARBA00022989"/>
    </source>
</evidence>
<dbReference type="InterPro" id="IPR003838">
    <property type="entry name" value="ABC3_permease_C"/>
</dbReference>
<name>A0A2A4X8X2_UNCAE</name>
<dbReference type="Proteomes" id="UP000218775">
    <property type="component" value="Unassembled WGS sequence"/>
</dbReference>
<evidence type="ECO:0000313" key="9">
    <source>
        <dbReference type="EMBL" id="PCI78761.1"/>
    </source>
</evidence>
<evidence type="ECO:0000256" key="7">
    <source>
        <dbReference type="SAM" id="Phobius"/>
    </source>
</evidence>
<proteinExistence type="inferred from homology"/>
<dbReference type="PANTHER" id="PTHR30489:SF0">
    <property type="entry name" value="LIPOPROTEIN-RELEASING SYSTEM TRANSMEMBRANE PROTEIN LOLE"/>
    <property type="match status" value="1"/>
</dbReference>
<evidence type="ECO:0000256" key="3">
    <source>
        <dbReference type="ARBA" id="ARBA00022475"/>
    </source>
</evidence>
<keyword evidence="4 7" id="KW-0812">Transmembrane</keyword>
<accession>A0A2A4X8X2</accession>
<comment type="caution">
    <text evidence="9">The sequence shown here is derived from an EMBL/GenBank/DDBJ whole genome shotgun (WGS) entry which is preliminary data.</text>
</comment>
<dbReference type="InterPro" id="IPR051447">
    <property type="entry name" value="Lipoprotein-release_system"/>
</dbReference>
<keyword evidence="6 7" id="KW-0472">Membrane</keyword>
<evidence type="ECO:0000256" key="4">
    <source>
        <dbReference type="ARBA" id="ARBA00022692"/>
    </source>
</evidence>
<comment type="similarity">
    <text evidence="2">Belongs to the ABC-4 integral membrane protein family. LolC/E subfamily.</text>
</comment>
<gene>
    <name evidence="9" type="ORF">COB21_00235</name>
</gene>
<dbReference type="Pfam" id="PF02687">
    <property type="entry name" value="FtsX"/>
    <property type="match status" value="1"/>
</dbReference>
<organism evidence="9 10">
    <name type="scientific">Aerophobetes bacterium</name>
    <dbReference type="NCBI Taxonomy" id="2030807"/>
    <lineage>
        <taxon>Bacteria</taxon>
        <taxon>Candidatus Aerophobota</taxon>
    </lineage>
</organism>
<evidence type="ECO:0000256" key="6">
    <source>
        <dbReference type="ARBA" id="ARBA00023136"/>
    </source>
</evidence>
<feature type="transmembrane region" description="Helical" evidence="7">
    <location>
        <begin position="379"/>
        <end position="404"/>
    </location>
</feature>
<feature type="transmembrane region" description="Helical" evidence="7">
    <location>
        <begin position="425"/>
        <end position="451"/>
    </location>
</feature>
<evidence type="ECO:0000313" key="10">
    <source>
        <dbReference type="Proteomes" id="UP000218775"/>
    </source>
</evidence>
<evidence type="ECO:0000259" key="8">
    <source>
        <dbReference type="Pfam" id="PF02687"/>
    </source>
</evidence>
<dbReference type="PANTHER" id="PTHR30489">
    <property type="entry name" value="LIPOPROTEIN-RELEASING SYSTEM TRANSMEMBRANE PROTEIN LOLE"/>
    <property type="match status" value="1"/>
</dbReference>
<dbReference type="GO" id="GO:0044874">
    <property type="term" value="P:lipoprotein localization to outer membrane"/>
    <property type="evidence" value="ECO:0007669"/>
    <property type="project" value="TreeGrafter"/>
</dbReference>
<reference evidence="10" key="1">
    <citation type="submission" date="2017-08" db="EMBL/GenBank/DDBJ databases">
        <title>A dynamic microbial community with high functional redundancy inhabits the cold, oxic subseafloor aquifer.</title>
        <authorList>
            <person name="Tully B.J."/>
            <person name="Wheat C.G."/>
            <person name="Glazer B.T."/>
            <person name="Huber J.A."/>
        </authorList>
    </citation>
    <scope>NUCLEOTIDE SEQUENCE [LARGE SCALE GENOMIC DNA]</scope>
</reference>
<protein>
    <recommendedName>
        <fullName evidence="8">ABC3 transporter permease C-terminal domain-containing protein</fullName>
    </recommendedName>
</protein>
<evidence type="ECO:0000256" key="2">
    <source>
        <dbReference type="ARBA" id="ARBA00005236"/>
    </source>
</evidence>
<feature type="domain" description="ABC3 transporter permease C-terminal" evidence="8">
    <location>
        <begin position="383"/>
        <end position="515"/>
    </location>
</feature>
<sequence>MDTPVRFTHQNQTAPTSPLRGMALLQSFSSENTKSVETLTTISSEEFEHLYRMTLKEFGPNSDELKAIFSNIDLHKAQIRYLSTSLLTDLVKTGGHIPCYANQKANKISFLLIPDKNHDYTSESMVQGNIVFEEDILHFRDKTGKKQALSKTVSCYADAPLIFSIDRVQLPSSQNKSIFYQGSMTFHGKNFPLKTRAENCAVTDLSVKTHFTTPPAIEPPWAYFIEKQGSIKTHYPKSRDHFLPLVAPKGWKDKGYLFGDKGYLSYFATTLSSPQEQQLPFYIAGFYDPGISAVSSKSLLLPKPVVASISSTTEDSFYSSLSTNGFNIFFSDNKLTEQITQDLKKAFSEQGILPYFTFVPYYEYEFVKDLLQQFKSDQYLFSIVSLIILIVASTNVISMLVVMVNDRKKEIAILQSLGASKRSIGIIFTLVGGCIGLISTLIGVALAYLTLENLDSIIMLLSRLQGHDIFNEMFYGKSLSTTLSPNALKLALIATPLLSLIAGIIPALIACRVNPSKALKAEVS</sequence>
<dbReference type="AlphaFoldDB" id="A0A2A4X8X2"/>
<comment type="subcellular location">
    <subcellularLocation>
        <location evidence="1">Cell membrane</location>
        <topology evidence="1">Multi-pass membrane protein</topology>
    </subcellularLocation>
</comment>
<keyword evidence="3" id="KW-1003">Cell membrane</keyword>